<proteinExistence type="inferred from homology"/>
<keyword evidence="6" id="KW-0227">DNA damage</keyword>
<evidence type="ECO:0000313" key="14">
    <source>
        <dbReference type="Proteomes" id="UP000253551"/>
    </source>
</evidence>
<dbReference type="PANTHER" id="PTHR32170:SF3">
    <property type="entry name" value="PROTEASOME ACTIVATOR COMPLEX SUBUNIT 4"/>
    <property type="match status" value="1"/>
</dbReference>
<dbReference type="SUPFAM" id="SSF48371">
    <property type="entry name" value="ARM repeat"/>
    <property type="match status" value="2"/>
</dbReference>
<dbReference type="GO" id="GO:0005829">
    <property type="term" value="C:cytosol"/>
    <property type="evidence" value="ECO:0007669"/>
    <property type="project" value="TreeGrafter"/>
</dbReference>
<evidence type="ECO:0000313" key="13">
    <source>
        <dbReference type="EMBL" id="RCI01929.1"/>
    </source>
</evidence>
<dbReference type="GO" id="GO:0016607">
    <property type="term" value="C:nuclear speck"/>
    <property type="evidence" value="ECO:0007669"/>
    <property type="project" value="UniProtKB-SubCell"/>
</dbReference>
<keyword evidence="8" id="KW-0539">Nucleus</keyword>
<keyword evidence="4" id="KW-0963">Cytoplasm</keyword>
<dbReference type="InterPro" id="IPR016024">
    <property type="entry name" value="ARM-type_fold"/>
</dbReference>
<evidence type="ECO:0000259" key="10">
    <source>
        <dbReference type="Pfam" id="PF11919"/>
    </source>
</evidence>
<reference evidence="13 14" key="1">
    <citation type="journal article" date="2018" name="G3 (Bethesda)">
        <title>Phylogenetic and Phylogenomic Definition of Rhizopus Species.</title>
        <authorList>
            <person name="Gryganskyi A.P."/>
            <person name="Golan J."/>
            <person name="Dolatabadi S."/>
            <person name="Mondo S."/>
            <person name="Robb S."/>
            <person name="Idnurm A."/>
            <person name="Muszewska A."/>
            <person name="Steczkiewicz K."/>
            <person name="Masonjones S."/>
            <person name="Liao H.L."/>
            <person name="Gajdeczka M.T."/>
            <person name="Anike F."/>
            <person name="Vuek A."/>
            <person name="Anishchenko I.M."/>
            <person name="Voigt K."/>
            <person name="de Hoog G.S."/>
            <person name="Smith M.E."/>
            <person name="Heitman J."/>
            <person name="Vilgalys R."/>
            <person name="Stajich J.E."/>
        </authorList>
    </citation>
    <scope>NUCLEOTIDE SEQUENCE [LARGE SCALE GENOMIC DNA]</scope>
    <source>
        <strain evidence="13 14">LSU 92-RS-03</strain>
    </source>
</reference>
<dbReference type="EMBL" id="PJQM01001605">
    <property type="protein sequence ID" value="RCI01929.1"/>
    <property type="molecule type" value="Genomic_DNA"/>
</dbReference>
<feature type="compositionally biased region" description="Gly residues" evidence="9">
    <location>
        <begin position="1"/>
        <end position="19"/>
    </location>
</feature>
<dbReference type="GO" id="GO:0070628">
    <property type="term" value="F:proteasome binding"/>
    <property type="evidence" value="ECO:0007669"/>
    <property type="project" value="InterPro"/>
</dbReference>
<dbReference type="InterPro" id="IPR055455">
    <property type="entry name" value="HEAT_PSME4"/>
</dbReference>
<evidence type="ECO:0000256" key="7">
    <source>
        <dbReference type="ARBA" id="ARBA00023204"/>
    </source>
</evidence>
<dbReference type="GO" id="GO:0006281">
    <property type="term" value="P:DNA repair"/>
    <property type="evidence" value="ECO:0007669"/>
    <property type="project" value="UniProtKB-KW"/>
</dbReference>
<comment type="subcellular location">
    <subcellularLocation>
        <location evidence="2">Cytoplasm</location>
    </subcellularLocation>
    <subcellularLocation>
        <location evidence="1">Nucleus speckle</location>
    </subcellularLocation>
</comment>
<name>A0A367KIE0_RHIST</name>
<dbReference type="OrthoDB" id="17907at2759"/>
<dbReference type="Proteomes" id="UP000253551">
    <property type="component" value="Unassembled WGS sequence"/>
</dbReference>
<evidence type="ECO:0000256" key="5">
    <source>
        <dbReference type="ARBA" id="ARBA00022737"/>
    </source>
</evidence>
<dbReference type="InterPro" id="IPR035309">
    <property type="entry name" value="PSME4"/>
</dbReference>
<evidence type="ECO:0000256" key="8">
    <source>
        <dbReference type="ARBA" id="ARBA00023242"/>
    </source>
</evidence>
<keyword evidence="14" id="KW-1185">Reference proteome</keyword>
<gene>
    <name evidence="13" type="ORF">CU098_000361</name>
</gene>
<sequence>DGSTSAGGGGGGSTTGYGSQGIRVDTKAGSALLLRKKPEKFKSLARFIVYTIMPDENKETSYSLSLLSDMIQATELYYHPSNHGPWSYLLTAFARHLAYEFLKRWREEQEEDCKVPHHRRLTLALRKEFVLILRPVTYLSMFGKDQYTVGASQSTLKYLAWLEPALVFPGLLERIYPSLETLTETHRTSSALSILADIALPLFSRDHYSAGGKHLLPLLQLAIPGIDMNDPIKTIASLMFISTALMSIPIRDMTQHQDGYYPTEDYLDDPHAELSRETEDYLTKATTGEFEEWLAKFMRRVFTIFENLPQENRKKQSNGSTMETGLTQMLLHTCDVIFGQLSDALYDLALRLVVEFVTDRVLPNAVRAVGLLCDAVTSANPAKAAKVFIPLCITHIQMELEHGAASTVAHAAASNLIQSDSPEFLVYKQDIVQITHAMIQKCRSRRGIMWTGKLVRSILNTMLNIYPQEFKSLNPSQWQDKAFMEANAHKVWGQPGDPANLEIQWHKPSEEEKDFALAFLAEFLRPSMDRLKELMEHDTGNSHDVSNEFCRHLAVVRNCLMGSTVMVADDGIVVEEDTVMLDQDNDDEFFVLNQKLQVGYAFTDPSDPRTEQARSIRRSIGELIHQLLDYFKTKREDDVESVKILIKIARTFLAERGVERAQFDRSKSGYSYAKNIGKTPLCKKRYPRNLLIRRAYNHHLLRLRQNTQGRTRTHLHDAILMGLVEMSLGSYAEIRKVSQVALSTTARCFRDSKSLIVPVLLEALQPSTPADRMKGALYLFTHKSILMPCLRNWKFIPDFIMAICNAQHQDKLTIQELIRKVFLDYISHYNASSFHVIVTGNLDTLIKGISPSTAQDPNFDHKTSVIEAKIESRLSSNMDAYYRLMDSLLDFLLDSRVHWRFATMAANFIEVFLRVDAKPSQRLAAFANNATLSELPTMRRIGVGATTQLLLYIKQRTFAAGNQDILVSKTMRNPLKVEIEVDKNDSSLGQKLLKASYEGLTPTNADSSLLVDDMTLGWYVWPETYTAYRVNTKDFLFQDAVEPDSQAAYDEFKKTFTSNEYWSKLCSYMSQEVNQKQEDHFSSSNARLFSSIFQTFGDAPLSAAKEHIQKLCDATDQKSAQRAAAEMLGGLIRGTKHWNLAKLASVWTWLIPLLTSVFSNITPDSLTYWESFVRFCSSRRDPRRIQPLIDLILSGELDPTSDAAFNESRKLLLVRSLTSSLQWRFEPLNARLLPTYLDNIQHPYKQVREVIGVNMNELLQLEWIPSYSSVSHLLQANAASDGVGNVPTTLTATQKERMDVMLARLDEWFLQMVTSDVKNATSDYAHAILCWLHESLNFWGVSGTLPYIAPVLPKLFAMQEVNDDQDLQKMATKVLSLIARVDYPPSMLHMMVDQFLTILTTSTNWHIRIRALPVLQIFFFKNLFLLDSDQLLRIMKVIGQMLLDSQIEVRQLASVTLGGLVRCSQRDAIQSLLTQFTAKIQIKLPRRQRDKNGKNIEPEGFSDAVLQKHAGVLGISCLVNAFPYEVPEWMPAILCQLAECISDPAAEIQANMLKFDEDQLAIMSDMLISPSYYA</sequence>
<dbReference type="PANTHER" id="PTHR32170">
    <property type="entry name" value="PROTEASOME ACTIVATOR COMPLEX SUBUNIT 4"/>
    <property type="match status" value="1"/>
</dbReference>
<protein>
    <recommendedName>
        <fullName evidence="15">Proteasome activator Blm10 mid region domain-containing protein</fullName>
    </recommendedName>
</protein>
<feature type="domain" description="Proteasome activator complex subunit 4 C-terminal" evidence="10">
    <location>
        <begin position="1506"/>
        <end position="1552"/>
    </location>
</feature>
<accession>A0A367KIE0</accession>
<dbReference type="Pfam" id="PF23096">
    <property type="entry name" value="HEAT_PSME4"/>
    <property type="match status" value="1"/>
</dbReference>
<feature type="domain" description="Proteasome activator complex subunit 4-like HEAT repeat-like" evidence="12">
    <location>
        <begin position="1006"/>
        <end position="1215"/>
    </location>
</feature>
<dbReference type="Pfam" id="PF16507">
    <property type="entry name" value="HEAT_PSME4_mid"/>
    <property type="match status" value="1"/>
</dbReference>
<comment type="caution">
    <text evidence="13">The sequence shown here is derived from an EMBL/GenBank/DDBJ whole genome shotgun (WGS) entry which is preliminary data.</text>
</comment>
<keyword evidence="7" id="KW-0234">DNA repair</keyword>
<dbReference type="Pfam" id="PF11919">
    <property type="entry name" value="PSME4_C"/>
    <property type="match status" value="1"/>
</dbReference>
<feature type="region of interest" description="Disordered" evidence="9">
    <location>
        <begin position="1"/>
        <end position="20"/>
    </location>
</feature>
<evidence type="ECO:0000256" key="4">
    <source>
        <dbReference type="ARBA" id="ARBA00022490"/>
    </source>
</evidence>
<dbReference type="GO" id="GO:0016504">
    <property type="term" value="F:peptidase activator activity"/>
    <property type="evidence" value="ECO:0007669"/>
    <property type="project" value="InterPro"/>
</dbReference>
<keyword evidence="5" id="KW-0677">Repeat</keyword>
<evidence type="ECO:0000256" key="6">
    <source>
        <dbReference type="ARBA" id="ARBA00022763"/>
    </source>
</evidence>
<feature type="domain" description="Proteasome activator Blm10 middle HEAT repeats region" evidence="11">
    <location>
        <begin position="67"/>
        <end position="566"/>
    </location>
</feature>
<evidence type="ECO:0008006" key="15">
    <source>
        <dbReference type="Google" id="ProtNLM"/>
    </source>
</evidence>
<evidence type="ECO:0000256" key="2">
    <source>
        <dbReference type="ARBA" id="ARBA00004496"/>
    </source>
</evidence>
<evidence type="ECO:0000259" key="12">
    <source>
        <dbReference type="Pfam" id="PF23096"/>
    </source>
</evidence>
<dbReference type="InterPro" id="IPR032430">
    <property type="entry name" value="Blm10_mid"/>
</dbReference>
<dbReference type="Gene3D" id="1.25.10.10">
    <property type="entry name" value="Leucine-rich Repeat Variant"/>
    <property type="match status" value="1"/>
</dbReference>
<evidence type="ECO:0000256" key="3">
    <source>
        <dbReference type="ARBA" id="ARBA00005739"/>
    </source>
</evidence>
<organism evidence="13 14">
    <name type="scientific">Rhizopus stolonifer</name>
    <name type="common">Rhizopus nigricans</name>
    <dbReference type="NCBI Taxonomy" id="4846"/>
    <lineage>
        <taxon>Eukaryota</taxon>
        <taxon>Fungi</taxon>
        <taxon>Fungi incertae sedis</taxon>
        <taxon>Mucoromycota</taxon>
        <taxon>Mucoromycotina</taxon>
        <taxon>Mucoromycetes</taxon>
        <taxon>Mucorales</taxon>
        <taxon>Mucorineae</taxon>
        <taxon>Rhizopodaceae</taxon>
        <taxon>Rhizopus</taxon>
    </lineage>
</organism>
<dbReference type="GO" id="GO:0010499">
    <property type="term" value="P:proteasomal ubiquitin-independent protein catabolic process"/>
    <property type="evidence" value="ECO:0007669"/>
    <property type="project" value="TreeGrafter"/>
</dbReference>
<evidence type="ECO:0000259" key="11">
    <source>
        <dbReference type="Pfam" id="PF16507"/>
    </source>
</evidence>
<dbReference type="InterPro" id="IPR021843">
    <property type="entry name" value="PSME4_C"/>
</dbReference>
<dbReference type="STRING" id="4846.A0A367KIE0"/>
<dbReference type="InterPro" id="IPR011989">
    <property type="entry name" value="ARM-like"/>
</dbReference>
<feature type="non-terminal residue" evidence="13">
    <location>
        <position position="1"/>
    </location>
</feature>
<comment type="similarity">
    <text evidence="3">Belongs to the BLM10 family.</text>
</comment>
<evidence type="ECO:0000256" key="1">
    <source>
        <dbReference type="ARBA" id="ARBA00004324"/>
    </source>
</evidence>
<evidence type="ECO:0000256" key="9">
    <source>
        <dbReference type="SAM" id="MobiDB-lite"/>
    </source>
</evidence>